<sequence>MAVDPTADPDEGDSFLLWIVEDMSTSIIDEVLQKSCDETGGFFLRLTDNNSITSQDSSLGTATPIDSSWSSPFIGKTIPEIVKLVQAAPKPLNQ</sequence>
<name>A0A1Y6LFF7_ZYMTR</name>
<evidence type="ECO:0000313" key="2">
    <source>
        <dbReference type="Proteomes" id="UP000215453"/>
    </source>
</evidence>
<organism evidence="1 2">
    <name type="scientific">Zymoseptoria tritici ST99CH_1A5</name>
    <dbReference type="NCBI Taxonomy" id="1276529"/>
    <lineage>
        <taxon>Eukaryota</taxon>
        <taxon>Fungi</taxon>
        <taxon>Dikarya</taxon>
        <taxon>Ascomycota</taxon>
        <taxon>Pezizomycotina</taxon>
        <taxon>Dothideomycetes</taxon>
        <taxon>Dothideomycetidae</taxon>
        <taxon>Mycosphaerellales</taxon>
        <taxon>Mycosphaerellaceae</taxon>
        <taxon>Zymoseptoria</taxon>
    </lineage>
</organism>
<proteinExistence type="predicted"/>
<dbReference type="EMBL" id="LT882679">
    <property type="protein sequence ID" value="SMY23227.1"/>
    <property type="molecule type" value="Genomic_DNA"/>
</dbReference>
<protein>
    <submittedName>
        <fullName evidence="1">Uncharacterized protein</fullName>
    </submittedName>
</protein>
<dbReference type="Proteomes" id="UP000215453">
    <property type="component" value="Chromosome 4"/>
</dbReference>
<dbReference type="AlphaFoldDB" id="A0A1Y6LFF7"/>
<gene>
    <name evidence="1" type="ORF">ZT1A5_G4667</name>
</gene>
<evidence type="ECO:0000313" key="1">
    <source>
        <dbReference type="EMBL" id="SMY23227.1"/>
    </source>
</evidence>
<accession>A0A1Y6LFF7</accession>
<reference evidence="1 2" key="1">
    <citation type="submission" date="2016-10" db="EMBL/GenBank/DDBJ databases">
        <authorList>
            <person name="Varghese N."/>
        </authorList>
    </citation>
    <scope>NUCLEOTIDE SEQUENCE [LARGE SCALE GENOMIC DNA]</scope>
</reference>